<dbReference type="Pfam" id="PF13155">
    <property type="entry name" value="Toprim_2"/>
    <property type="match status" value="1"/>
</dbReference>
<dbReference type="InterPro" id="IPR002694">
    <property type="entry name" value="Znf_CHC2"/>
</dbReference>
<keyword evidence="2" id="KW-0863">Zinc-finger</keyword>
<keyword evidence="7" id="KW-1185">Reference proteome</keyword>
<feature type="domain" description="Reverse transcriptase" evidence="5">
    <location>
        <begin position="559"/>
        <end position="907"/>
    </location>
</feature>
<dbReference type="InterPro" id="IPR036977">
    <property type="entry name" value="DNA_primase_Znf_CHC2"/>
</dbReference>
<dbReference type="GO" id="GO:0005737">
    <property type="term" value="C:cytoplasm"/>
    <property type="evidence" value="ECO:0007669"/>
    <property type="project" value="TreeGrafter"/>
</dbReference>
<dbReference type="InterPro" id="IPR013264">
    <property type="entry name" value="DNAG_N"/>
</dbReference>
<accession>A0A840VCT2</accession>
<gene>
    <name evidence="6" type="ORF">HNR46_001856</name>
</gene>
<comment type="caution">
    <text evidence="6">The sequence shown here is derived from an EMBL/GenBank/DDBJ whole genome shotgun (WGS) entry which is preliminary data.</text>
</comment>
<sequence>MPAKRNSPSGSDNSSTRNDAINKLAAEANLSDVAEWLDLRVVGRGTRSPKTLCPYHEDQRPSMYLYPASGSGRPQFHCFSCGAHGDVFDLIKRQKNIDFRGALQWLADCYRVTLPSSQSTTRKERITPRSRGLEIGLSLYRRQTTEEKSALRTWASARRMKIGFLQSADVFAVCPPKISKSLAVADREQFDSLDAAGLILRESIARRGETVPLPVEMGPRDFYNSPRILFTIHDDRGKVAGFAGRSIGKELPKYLFSPGFPRGSTLYRFHKVRAARPARRSKESETTVHIFVVEGLMDSLRLEALGLHAVALLGSQITAEQVALLTEYARDLDRDDLQLAIHLLLDSDEAGRRGTVSSTIKLLAASVEAPGMLLDVLTPSKPHTVNEAQAHDPDEWFREVNDFDTAHALLSTWCESPMKILLAWSLEVEPVNLDSTWGKLPDAQRIQAFRDIERRLDRARWLEILDRVPAFECHLPGSPNAESLWEQPLRRFLSASRGRSMILAASAKTVPKDDNGRLIRALQIAEASTQRREFPVDEGSWDRLQAALDATIPYLRELLSVANDSGKVDADDMISVLVPKGENKFRLKALPSPEILTMQQYVLNELLREYADCPRFRSFIPGVRFSTSSGTRRLETTGADRLVPVGGETVSFAYTLDMDVIEHRAPPRRTGMFRSYFECWRDFISYIDTRVAAFPPGKFHVARLDVRSFYDTVTRPVVNSVLLPAVTDALAELADSTEENNAEACAKLFLPSIKESAKRAGAMVDWLCDQSFGYKFENPGSIEPEEQPHGLPQGPDLSAYLANISLFPLDRALSELVAKFDRQASEEQGESTREGQVSSVRGAVYARYVDDMVIIARSGQDLARLRTAIEQQLALVGMELSPKTEPLPVMDEAKVREWLTDRRGAGLGVSGPFEGPPGNAPLSLLEPLADAGETDRSDSLRILHDPRLDDPDTKPEELESAVEVILSAPESDLRHGDKAGAARLLWRSVIQEGYKSALYASDAAEAFINGWPRKTLTVSDLLAWLDGVERLLISRPDRNPTFSEQKHQTLRAIREGMAALVHAGLCEILIGRVIPDGEPSRFEHMLDFKKLVIRRAATLVQRPILLSPITILAGESRAKTRLLISLAEAQGQPGLMDRAEWRTGNTALGILFHESVARLRIANSQEPNSLDPLMPVSQSMATWRQRGRTTHSLENILNFWMPDAPYIDDPATAELALSSLINLAPKRAVDLISSRPVLTRFALNGSNGSEIRLIPTPPGLDVPGLLGLRDEGATVVRADFREEDHRQFCPTQLSWTENGGGEAGQWKRLTGSLSPYQYLPPAERSEANPLLTRWLAKAFRSLVAVADQDDQTQLCPPTASNLLGPMIGADNSESKWGVLGFCVPVAKVSAQAFLRQGDGGLVLEPVLELHDHLWRVGTALADWLGRAPSSRQLATQRLAAPALVHEEGEDWAREAMLRFSLCRLRGKSLPARPLRISPQTGLPVTVERVLKRLENFPSDQEEFTGNRGVAHLLATLAEGRAIQTRIDARIDPEIAGGATSLLAEMARGQFRSDEELAHHLPSSGTLLAVCAPRRRPARALFALSNRISDLAALDPMRDDDPTLGALASGTRLLSIELQLRSQALELWSLLDVAAQLKFQESPPSLADWNLDSTALLHLEQPSTLHGARAPTDWRNVRELFQKLHLATNEGQRVDWGALAGFTPLGWTVVLGALTGALSGDWRGGLISDEKLGAEVRPKLQRLAGGLALTAVDSDDIPWGGFEKVIAAWNSTFLGEAFVTLDQLDTATGLRVETHKSSRFYLEASRRRPTEVQASDGRRMLPGWAITWAKAYDESRGGIERVATSSGEDRVVFRWSETWRGDQLIGIGVVQPAMVALAGSSFGTVPSPSENETPIAASKLLETDVHTPQPINDEITVEPAPTDTPSQVAPVAVAPVAVAPVAVAPVAVAPVAVAPHPSAECSPLSNRESGKTEEDILATYIELEKMQDASWRSRGEKSPSFVRVALFQWEVDETYRHPGFDLCNGSVHEFKPKKPETWTKHSYGQSCAESRRRALLKAALKACNHFNVDVLLLPEYSVRPETVEWLSMQAPALAPKTSVWAGTYRLPPGMQKPTDSREWSAIHEVVLSDPAGKRISRLKRYPAAAANEVFHPGGDEMDALIEQKLGDAKSHIFELICSEVFLVTFPANLFPLARLRRDLLRKFGSNVGGKGVDDMIEKDVMTDIKKFAVSTAISENLGTRRTILLVPAMTSRTADYSVLGQAAFLSSGLTTVFCNAVCGQYGHGQSCFVGHNGWLDEKPSTGLPSTSPYHGPEPGIFHLDHENRGRLGKNEQALVIADIDPIYGAEGKPRPQTLLKPLQLVAHLPVIETLLPKFDPSPTACRCRRYERSIREVGEFMPGLQKVLKSGIDANWKNTSEDINPGVLESALDALAKCAGLPFGTKESNRGWLTRRKSAYLANHMSDPQPWPPPAALDWLWVDSKSESDGLPEIETPPYAAPPGGEMRVG</sequence>
<evidence type="ECO:0000256" key="3">
    <source>
        <dbReference type="ARBA" id="ARBA00022833"/>
    </source>
</evidence>
<dbReference type="RefSeq" id="WP_184017943.1">
    <property type="nucleotide sequence ID" value="NZ_JACHFD010000007.1"/>
</dbReference>
<dbReference type="Gene3D" id="3.90.980.10">
    <property type="entry name" value="DNA primase, catalytic core, N-terminal domain"/>
    <property type="match status" value="1"/>
</dbReference>
<evidence type="ECO:0000313" key="7">
    <source>
        <dbReference type="Proteomes" id="UP000557717"/>
    </source>
</evidence>
<keyword evidence="3" id="KW-0862">Zinc</keyword>
<evidence type="ECO:0000256" key="2">
    <source>
        <dbReference type="ARBA" id="ARBA00022771"/>
    </source>
</evidence>
<dbReference type="SUPFAM" id="SSF57783">
    <property type="entry name" value="Zinc beta-ribbon"/>
    <property type="match status" value="1"/>
</dbReference>
<dbReference type="InterPro" id="IPR000477">
    <property type="entry name" value="RT_dom"/>
</dbReference>
<dbReference type="EMBL" id="JACHFD010000007">
    <property type="protein sequence ID" value="MBB5351619.1"/>
    <property type="molecule type" value="Genomic_DNA"/>
</dbReference>
<organism evidence="6 7">
    <name type="scientific">Haloferula luteola</name>
    <dbReference type="NCBI Taxonomy" id="595692"/>
    <lineage>
        <taxon>Bacteria</taxon>
        <taxon>Pseudomonadati</taxon>
        <taxon>Verrucomicrobiota</taxon>
        <taxon>Verrucomicrobiia</taxon>
        <taxon>Verrucomicrobiales</taxon>
        <taxon>Verrucomicrobiaceae</taxon>
        <taxon>Haloferula</taxon>
    </lineage>
</organism>
<dbReference type="PANTHER" id="PTHR30313">
    <property type="entry name" value="DNA PRIMASE"/>
    <property type="match status" value="1"/>
</dbReference>
<dbReference type="Pfam" id="PF08275">
    <property type="entry name" value="DNAG_N"/>
    <property type="match status" value="1"/>
</dbReference>
<dbReference type="GO" id="GO:0006269">
    <property type="term" value="P:DNA replication, synthesis of primer"/>
    <property type="evidence" value="ECO:0007669"/>
    <property type="project" value="TreeGrafter"/>
</dbReference>
<dbReference type="Pfam" id="PF01807">
    <property type="entry name" value="Zn_ribbon_DnaG"/>
    <property type="match status" value="1"/>
</dbReference>
<dbReference type="PROSITE" id="PS50878">
    <property type="entry name" value="RT_POL"/>
    <property type="match status" value="1"/>
</dbReference>
<dbReference type="CDD" id="cd01646">
    <property type="entry name" value="RT_Bac_retron_I"/>
    <property type="match status" value="1"/>
</dbReference>
<dbReference type="Proteomes" id="UP000557717">
    <property type="component" value="Unassembled WGS sequence"/>
</dbReference>
<dbReference type="SMART" id="SM00400">
    <property type="entry name" value="ZnF_CHCC"/>
    <property type="match status" value="1"/>
</dbReference>
<dbReference type="PANTHER" id="PTHR30313:SF2">
    <property type="entry name" value="DNA PRIMASE"/>
    <property type="match status" value="1"/>
</dbReference>
<dbReference type="CDD" id="cd03364">
    <property type="entry name" value="TOPRIM_DnaG_primases"/>
    <property type="match status" value="1"/>
</dbReference>
<dbReference type="SUPFAM" id="SSF56731">
    <property type="entry name" value="DNA primase core"/>
    <property type="match status" value="1"/>
</dbReference>
<evidence type="ECO:0000256" key="1">
    <source>
        <dbReference type="ARBA" id="ARBA00022723"/>
    </source>
</evidence>
<feature type="region of interest" description="Disordered" evidence="4">
    <location>
        <begin position="2482"/>
        <end position="2505"/>
    </location>
</feature>
<reference evidence="6 7" key="1">
    <citation type="submission" date="2020-08" db="EMBL/GenBank/DDBJ databases">
        <title>Genomic Encyclopedia of Type Strains, Phase IV (KMG-IV): sequencing the most valuable type-strain genomes for metagenomic binning, comparative biology and taxonomic classification.</title>
        <authorList>
            <person name="Goeker M."/>
        </authorList>
    </citation>
    <scope>NUCLEOTIDE SEQUENCE [LARGE SCALE GENOMIC DNA]</scope>
    <source>
        <strain evidence="6 7">YC6886</strain>
    </source>
</reference>
<dbReference type="InterPro" id="IPR037068">
    <property type="entry name" value="DNA_primase_core_N_sf"/>
</dbReference>
<evidence type="ECO:0000256" key="4">
    <source>
        <dbReference type="SAM" id="MobiDB-lite"/>
    </source>
</evidence>
<dbReference type="GO" id="GO:0003677">
    <property type="term" value="F:DNA binding"/>
    <property type="evidence" value="ECO:0007669"/>
    <property type="project" value="InterPro"/>
</dbReference>
<evidence type="ECO:0000259" key="5">
    <source>
        <dbReference type="PROSITE" id="PS50878"/>
    </source>
</evidence>
<dbReference type="GO" id="GO:0008270">
    <property type="term" value="F:zinc ion binding"/>
    <property type="evidence" value="ECO:0007669"/>
    <property type="project" value="UniProtKB-KW"/>
</dbReference>
<name>A0A840VCT2_9BACT</name>
<dbReference type="Gene3D" id="3.90.580.10">
    <property type="entry name" value="Zinc finger, CHC2-type domain"/>
    <property type="match status" value="1"/>
</dbReference>
<dbReference type="InterPro" id="IPR034151">
    <property type="entry name" value="TOPRIM_DnaG_bac"/>
</dbReference>
<proteinExistence type="predicted"/>
<dbReference type="GO" id="GO:0003899">
    <property type="term" value="F:DNA-directed RNA polymerase activity"/>
    <property type="evidence" value="ECO:0007669"/>
    <property type="project" value="InterPro"/>
</dbReference>
<protein>
    <submittedName>
        <fullName evidence="6">DNA primase catalytic core</fullName>
    </submittedName>
</protein>
<dbReference type="InterPro" id="IPR050219">
    <property type="entry name" value="DnaG_primase"/>
</dbReference>
<keyword evidence="1" id="KW-0479">Metal-binding</keyword>
<evidence type="ECO:0000313" key="6">
    <source>
        <dbReference type="EMBL" id="MBB5351619.1"/>
    </source>
</evidence>
<dbReference type="Gene3D" id="3.40.1360.10">
    <property type="match status" value="1"/>
</dbReference>